<evidence type="ECO:0000313" key="2">
    <source>
        <dbReference type="EMBL" id="SFV06559.1"/>
    </source>
</evidence>
<dbReference type="Proteomes" id="UP000199391">
    <property type="component" value="Unassembled WGS sequence"/>
</dbReference>
<dbReference type="AlphaFoldDB" id="A0A1I7LA26"/>
<proteinExistence type="predicted"/>
<gene>
    <name evidence="2" type="ORF">SAMN05216552_102575</name>
</gene>
<dbReference type="GO" id="GO:0004181">
    <property type="term" value="F:metallocarboxypeptidase activity"/>
    <property type="evidence" value="ECO:0007669"/>
    <property type="project" value="InterPro"/>
</dbReference>
<dbReference type="RefSeq" id="WP_093557948.1">
    <property type="nucleotide sequence ID" value="NZ_FPBO01000025.1"/>
</dbReference>
<dbReference type="STRING" id="1035707.SAMN05216552_102575"/>
<dbReference type="SUPFAM" id="SSF53187">
    <property type="entry name" value="Zn-dependent exopeptidases"/>
    <property type="match status" value="1"/>
</dbReference>
<sequence length="562" mass="63966">MHPETLTPYEKGNRNQTTLWTECIAFYEELARRFPRVLRFERIGVSDGGVPIHQGVVSADGVFEREAIKGAGRTVFFNNNGIHPGEPEGIDACMAMVRDFCHDPAKLAALGETVLLFIPVYNVDGCLNRANTSRVNQDGPERFGFRANSRHLDLNRDFIKCDSLNARLFNQLIAAWDPDVMVDTHTSNGADYSYTMTLIQTQADKLGSGLGPFLRDTMLPAIYADMERRGWPTCPYVNPLKDSPDDGIVDFLEVPRFSTGFAALHHVIGFMPETHMLKPFADRYDSMRALVESVLAFTVANGAAIKRLRAEAKAQGRVRAEWPVSWAVDMDRPGTFRFKGYEARRHPSVIGNYTRLSYDRGQPWERDIAWYNNFVADVSVRAPKAYVVPQQWREVIERLEWNGVRMTRVDNAATIDAQYYHIASVTSRPTAYEGHMFHDGVELEARRGVFQLNAGDYIVSLDQDRARYAVETLEPLAHDSFFRWGFFNSVLEKKEAFSDYVFEDLALDMLESEPELKAKFGAWKLANPALLSDQDAVLHFIFHNGERHAEPEWRRYPVLSVF</sequence>
<protein>
    <submittedName>
        <fullName evidence="2">Zinc carboxypeptidase</fullName>
    </submittedName>
</protein>
<feature type="domain" description="Peptidase M14" evidence="1">
    <location>
        <begin position="25"/>
        <end position="158"/>
    </location>
</feature>
<reference evidence="3" key="1">
    <citation type="submission" date="2016-10" db="EMBL/GenBank/DDBJ databases">
        <authorList>
            <person name="Varghese N."/>
            <person name="Submissions S."/>
        </authorList>
    </citation>
    <scope>NUCLEOTIDE SEQUENCE [LARGE SCALE GENOMIC DNA]</scope>
    <source>
        <strain evidence="3">CGMCC 1.11014</strain>
    </source>
</reference>
<dbReference type="InterPro" id="IPR000834">
    <property type="entry name" value="Peptidase_M14"/>
</dbReference>
<dbReference type="Gene3D" id="3.40.630.10">
    <property type="entry name" value="Zn peptidases"/>
    <property type="match status" value="1"/>
</dbReference>
<dbReference type="Pfam" id="PF00246">
    <property type="entry name" value="Peptidase_M14"/>
    <property type="match status" value="1"/>
</dbReference>
<evidence type="ECO:0000259" key="1">
    <source>
        <dbReference type="Pfam" id="PF00246"/>
    </source>
</evidence>
<dbReference type="EMBL" id="FPBO01000025">
    <property type="protein sequence ID" value="SFV06559.1"/>
    <property type="molecule type" value="Genomic_DNA"/>
</dbReference>
<dbReference type="GO" id="GO:0006508">
    <property type="term" value="P:proteolysis"/>
    <property type="evidence" value="ECO:0007669"/>
    <property type="project" value="InterPro"/>
</dbReference>
<keyword evidence="2" id="KW-0121">Carboxypeptidase</keyword>
<evidence type="ECO:0000313" key="3">
    <source>
        <dbReference type="Proteomes" id="UP000199391"/>
    </source>
</evidence>
<dbReference type="OrthoDB" id="9767214at2"/>
<keyword evidence="2" id="KW-0645">Protease</keyword>
<keyword evidence="2" id="KW-0378">Hydrolase</keyword>
<organism evidence="2 3">
    <name type="scientific">Pseudoduganella namucuonensis</name>
    <dbReference type="NCBI Taxonomy" id="1035707"/>
    <lineage>
        <taxon>Bacteria</taxon>
        <taxon>Pseudomonadati</taxon>
        <taxon>Pseudomonadota</taxon>
        <taxon>Betaproteobacteria</taxon>
        <taxon>Burkholderiales</taxon>
        <taxon>Oxalobacteraceae</taxon>
        <taxon>Telluria group</taxon>
        <taxon>Pseudoduganella</taxon>
    </lineage>
</organism>
<accession>A0A1I7LA26</accession>
<dbReference type="GO" id="GO:0008270">
    <property type="term" value="F:zinc ion binding"/>
    <property type="evidence" value="ECO:0007669"/>
    <property type="project" value="InterPro"/>
</dbReference>
<name>A0A1I7LA26_9BURK</name>
<keyword evidence="3" id="KW-1185">Reference proteome</keyword>